<keyword evidence="8" id="KW-0479">Metal-binding</keyword>
<dbReference type="PROSITE" id="PS00758">
    <property type="entry name" value="ARGE_DAPE_CPG2_1"/>
    <property type="match status" value="1"/>
</dbReference>
<evidence type="ECO:0000313" key="16">
    <source>
        <dbReference type="EMBL" id="GAA3009716.1"/>
    </source>
</evidence>
<organism evidence="16 17">
    <name type="scientific">Tetragenococcus solitarius</name>
    <dbReference type="NCBI Taxonomy" id="71453"/>
    <lineage>
        <taxon>Bacteria</taxon>
        <taxon>Bacillati</taxon>
        <taxon>Bacillota</taxon>
        <taxon>Bacilli</taxon>
        <taxon>Lactobacillales</taxon>
        <taxon>Enterococcaceae</taxon>
        <taxon>Tetragenococcus</taxon>
    </lineage>
</organism>
<dbReference type="Gene3D" id="3.30.70.360">
    <property type="match status" value="1"/>
</dbReference>
<evidence type="ECO:0000256" key="1">
    <source>
        <dbReference type="ARBA" id="ARBA00001941"/>
    </source>
</evidence>
<dbReference type="InterPro" id="IPR010182">
    <property type="entry name" value="ArgE/DapE"/>
</dbReference>
<comment type="catalytic activity">
    <reaction evidence="14">
        <text>N-succinyl-(2S,6S)-2,6-diaminopimelate + H2O = (2S,6S)-2,6-diaminopimelate + succinate</text>
        <dbReference type="Rhea" id="RHEA:22608"/>
        <dbReference type="ChEBI" id="CHEBI:15377"/>
        <dbReference type="ChEBI" id="CHEBI:30031"/>
        <dbReference type="ChEBI" id="CHEBI:57609"/>
        <dbReference type="ChEBI" id="CHEBI:58087"/>
        <dbReference type="EC" id="3.5.1.18"/>
    </reaction>
</comment>
<comment type="pathway">
    <text evidence="3">Amino-acid biosynthesis; L-lysine biosynthesis via DAP pathway; LL-2,6-diaminopimelate from (S)-tetrahydrodipicolinate (succinylase route): step 3/3.</text>
</comment>
<keyword evidence="10" id="KW-0862">Zinc</keyword>
<dbReference type="InterPro" id="IPR036264">
    <property type="entry name" value="Bact_exopeptidase_dim_dom"/>
</dbReference>
<dbReference type="PANTHER" id="PTHR43808">
    <property type="entry name" value="ACETYLORNITHINE DEACETYLASE"/>
    <property type="match status" value="1"/>
</dbReference>
<dbReference type="SUPFAM" id="SSF53187">
    <property type="entry name" value="Zn-dependent exopeptidases"/>
    <property type="match status" value="1"/>
</dbReference>
<evidence type="ECO:0000256" key="9">
    <source>
        <dbReference type="ARBA" id="ARBA00022801"/>
    </source>
</evidence>
<dbReference type="NCBIfam" id="NF006365">
    <property type="entry name" value="PRK08588.1"/>
    <property type="match status" value="1"/>
</dbReference>
<dbReference type="CDD" id="cd08659">
    <property type="entry name" value="M20_ArgE_DapE-like"/>
    <property type="match status" value="1"/>
</dbReference>
<keyword evidence="17" id="KW-1185">Reference proteome</keyword>
<evidence type="ECO:0000256" key="11">
    <source>
        <dbReference type="ARBA" id="ARBA00022915"/>
    </source>
</evidence>
<dbReference type="InterPro" id="IPR050072">
    <property type="entry name" value="Peptidase_M20A"/>
</dbReference>
<dbReference type="Pfam" id="PF07687">
    <property type="entry name" value="M20_dimer"/>
    <property type="match status" value="1"/>
</dbReference>
<dbReference type="NCBIfam" id="TIGR01910">
    <property type="entry name" value="DapE-ArgE"/>
    <property type="match status" value="1"/>
</dbReference>
<accession>A0ABN3XZ52</accession>
<feature type="domain" description="Peptidase M20 dimerisation" evidence="15">
    <location>
        <begin position="157"/>
        <end position="266"/>
    </location>
</feature>
<evidence type="ECO:0000256" key="2">
    <source>
        <dbReference type="ARBA" id="ARBA00001947"/>
    </source>
</evidence>
<keyword evidence="13" id="KW-0170">Cobalt</keyword>
<dbReference type="InterPro" id="IPR001261">
    <property type="entry name" value="ArgE/DapE_CS"/>
</dbReference>
<dbReference type="SUPFAM" id="SSF55031">
    <property type="entry name" value="Bacterial exopeptidase dimerisation domain"/>
    <property type="match status" value="1"/>
</dbReference>
<evidence type="ECO:0000256" key="13">
    <source>
        <dbReference type="ARBA" id="ARBA00023285"/>
    </source>
</evidence>
<dbReference type="Pfam" id="PF01546">
    <property type="entry name" value="Peptidase_M20"/>
    <property type="match status" value="1"/>
</dbReference>
<dbReference type="EMBL" id="BAAAXQ010000006">
    <property type="protein sequence ID" value="GAA3009716.1"/>
    <property type="molecule type" value="Genomic_DNA"/>
</dbReference>
<comment type="cofactor">
    <cofactor evidence="1">
        <name>Co(2+)</name>
        <dbReference type="ChEBI" id="CHEBI:48828"/>
    </cofactor>
</comment>
<evidence type="ECO:0000256" key="7">
    <source>
        <dbReference type="ARBA" id="ARBA00022605"/>
    </source>
</evidence>
<evidence type="ECO:0000313" key="17">
    <source>
        <dbReference type="Proteomes" id="UP001501577"/>
    </source>
</evidence>
<gene>
    <name evidence="16" type="ORF">GCM10019998_02290</name>
</gene>
<name>A0ABN3XZ52_9ENTE</name>
<dbReference type="Gene3D" id="3.40.630.10">
    <property type="entry name" value="Zn peptidases"/>
    <property type="match status" value="1"/>
</dbReference>
<evidence type="ECO:0000256" key="12">
    <source>
        <dbReference type="ARBA" id="ARBA00023154"/>
    </source>
</evidence>
<dbReference type="Proteomes" id="UP001501577">
    <property type="component" value="Unassembled WGS sequence"/>
</dbReference>
<evidence type="ECO:0000256" key="3">
    <source>
        <dbReference type="ARBA" id="ARBA00005130"/>
    </source>
</evidence>
<dbReference type="PANTHER" id="PTHR43808:SF8">
    <property type="entry name" value="PEPTIDASE M20 DIMERISATION DOMAIN-CONTAINING PROTEIN"/>
    <property type="match status" value="1"/>
</dbReference>
<evidence type="ECO:0000256" key="5">
    <source>
        <dbReference type="ARBA" id="ARBA00011921"/>
    </source>
</evidence>
<evidence type="ECO:0000256" key="10">
    <source>
        <dbReference type="ARBA" id="ARBA00022833"/>
    </source>
</evidence>
<evidence type="ECO:0000259" key="15">
    <source>
        <dbReference type="Pfam" id="PF07687"/>
    </source>
</evidence>
<evidence type="ECO:0000256" key="4">
    <source>
        <dbReference type="ARBA" id="ARBA00006247"/>
    </source>
</evidence>
<reference evidence="16 17" key="1">
    <citation type="journal article" date="2019" name="Int. J. Syst. Evol. Microbiol.">
        <title>The Global Catalogue of Microorganisms (GCM) 10K type strain sequencing project: providing services to taxonomists for standard genome sequencing and annotation.</title>
        <authorList>
            <consortium name="The Broad Institute Genomics Platform"/>
            <consortium name="The Broad Institute Genome Sequencing Center for Infectious Disease"/>
            <person name="Wu L."/>
            <person name="Ma J."/>
        </authorList>
    </citation>
    <scope>NUCLEOTIDE SEQUENCE [LARGE SCALE GENOMIC DNA]</scope>
    <source>
        <strain evidence="16 17">JCM 8736</strain>
    </source>
</reference>
<proteinExistence type="inferred from homology"/>
<comment type="caution">
    <text evidence="16">The sequence shown here is derived from an EMBL/GenBank/DDBJ whole genome shotgun (WGS) entry which is preliminary data.</text>
</comment>
<evidence type="ECO:0000256" key="6">
    <source>
        <dbReference type="ARBA" id="ARBA00016853"/>
    </source>
</evidence>
<dbReference type="InterPro" id="IPR011650">
    <property type="entry name" value="Peptidase_M20_dimer"/>
</dbReference>
<comment type="similarity">
    <text evidence="4">Belongs to the peptidase M20A family.</text>
</comment>
<keyword evidence="9" id="KW-0378">Hydrolase</keyword>
<dbReference type="EC" id="3.5.1.18" evidence="5"/>
<keyword evidence="11" id="KW-0220">Diaminopimelate biosynthesis</keyword>
<protein>
    <recommendedName>
        <fullName evidence="6">Probable succinyl-diaminopimelate desuccinylase</fullName>
        <ecNumber evidence="5">3.5.1.18</ecNumber>
    </recommendedName>
</protein>
<evidence type="ECO:0000256" key="8">
    <source>
        <dbReference type="ARBA" id="ARBA00022723"/>
    </source>
</evidence>
<dbReference type="InterPro" id="IPR002933">
    <property type="entry name" value="Peptidase_M20"/>
</dbReference>
<keyword evidence="7" id="KW-0028">Amino-acid biosynthesis</keyword>
<keyword evidence="12" id="KW-0457">Lysine biosynthesis</keyword>
<comment type="cofactor">
    <cofactor evidence="2">
        <name>Zn(2+)</name>
        <dbReference type="ChEBI" id="CHEBI:29105"/>
    </cofactor>
</comment>
<sequence length="393" mass="43148">MIEVKSVNGNEKEVADILKKVLDDAGIQNEILTFGNNRANLVATLGKGRPVLAVSGHMDVVEVDKDNWETDPSELVEKDGMFYGRGVTDMKAGLAALVISMVELKEAGTPINGTIKLLATAGEEVGQPGAEKLTEQRYMKDVDALLIAEPSGYRCVYANKGELNITIDSKGQAAHSSMPKAGINAVEHLLHVLNNIETKVKQATDGIENEVLGDTVFNIDVIKGGNQINAIPAFAQAQINMRTIPEFTNAQLEDIFKEVIDEYNDQTDAQIDYSVTMNTIAITGKEDSSLIQLIQKIGKPYLQNQEMSDEEIKQAKKSAELTGLKFSKDEILTLGMSGGTDGSKFLIDQPNGFDYVMFGPGNDTMHKDNESLSKSMYFDYIDIYKKLFTEYLK</sequence>
<evidence type="ECO:0000256" key="14">
    <source>
        <dbReference type="ARBA" id="ARBA00051301"/>
    </source>
</evidence>